<dbReference type="PROSITE" id="PS51192">
    <property type="entry name" value="HELICASE_ATP_BIND_1"/>
    <property type="match status" value="1"/>
</dbReference>
<evidence type="ECO:0000313" key="9">
    <source>
        <dbReference type="Proteomes" id="UP000237000"/>
    </source>
</evidence>
<keyword evidence="3 8" id="KW-0347">Helicase</keyword>
<feature type="compositionally biased region" description="Basic and acidic residues" evidence="6">
    <location>
        <begin position="68"/>
        <end position="85"/>
    </location>
</feature>
<evidence type="ECO:0000256" key="2">
    <source>
        <dbReference type="ARBA" id="ARBA00022801"/>
    </source>
</evidence>
<keyword evidence="5" id="KW-0694">RNA-binding</keyword>
<gene>
    <name evidence="8" type="ORF">TorRG33x02_095170</name>
</gene>
<dbReference type="GO" id="GO:0004386">
    <property type="term" value="F:helicase activity"/>
    <property type="evidence" value="ECO:0007669"/>
    <property type="project" value="UniProtKB-KW"/>
</dbReference>
<proteinExistence type="predicted"/>
<keyword evidence="1" id="KW-0547">Nucleotide-binding</keyword>
<dbReference type="InterPro" id="IPR011545">
    <property type="entry name" value="DEAD/DEAH_box_helicase_dom"/>
</dbReference>
<reference evidence="9" key="1">
    <citation type="submission" date="2016-06" db="EMBL/GenBank/DDBJ databases">
        <title>Parallel loss of symbiosis genes in relatives of nitrogen-fixing non-legume Parasponia.</title>
        <authorList>
            <person name="Van Velzen R."/>
            <person name="Holmer R."/>
            <person name="Bu F."/>
            <person name="Rutten L."/>
            <person name="Van Zeijl A."/>
            <person name="Liu W."/>
            <person name="Santuari L."/>
            <person name="Cao Q."/>
            <person name="Sharma T."/>
            <person name="Shen D."/>
            <person name="Roswanjaya Y."/>
            <person name="Wardhani T."/>
            <person name="Kalhor M.S."/>
            <person name="Jansen J."/>
            <person name="Van den Hoogen J."/>
            <person name="Gungor B."/>
            <person name="Hartog M."/>
            <person name="Hontelez J."/>
            <person name="Verver J."/>
            <person name="Yang W.-C."/>
            <person name="Schijlen E."/>
            <person name="Repin R."/>
            <person name="Schilthuizen M."/>
            <person name="Schranz E."/>
            <person name="Heidstra R."/>
            <person name="Miyata K."/>
            <person name="Fedorova E."/>
            <person name="Kohlen W."/>
            <person name="Bisseling T."/>
            <person name="Smit S."/>
            <person name="Geurts R."/>
        </authorList>
    </citation>
    <scope>NUCLEOTIDE SEQUENCE [LARGE SCALE GENOMIC DNA]</scope>
    <source>
        <strain evidence="9">cv. RG33-2</strain>
    </source>
</reference>
<feature type="region of interest" description="Disordered" evidence="6">
    <location>
        <begin position="1"/>
        <end position="103"/>
    </location>
</feature>
<evidence type="ECO:0000313" key="8">
    <source>
        <dbReference type="EMBL" id="PON94734.1"/>
    </source>
</evidence>
<dbReference type="InterPro" id="IPR027417">
    <property type="entry name" value="P-loop_NTPase"/>
</dbReference>
<dbReference type="GO" id="GO:0005524">
    <property type="term" value="F:ATP binding"/>
    <property type="evidence" value="ECO:0007669"/>
    <property type="project" value="InterPro"/>
</dbReference>
<name>A0A2P5FAB9_TREOI</name>
<comment type="caution">
    <text evidence="8">The sequence shown here is derived from an EMBL/GenBank/DDBJ whole genome shotgun (WGS) entry which is preliminary data.</text>
</comment>
<dbReference type="InterPro" id="IPR014001">
    <property type="entry name" value="Helicase_ATP-bd"/>
</dbReference>
<keyword evidence="2" id="KW-0378">Hydrolase</keyword>
<organism evidence="8 9">
    <name type="scientific">Trema orientale</name>
    <name type="common">Charcoal tree</name>
    <name type="synonym">Celtis orientalis</name>
    <dbReference type="NCBI Taxonomy" id="63057"/>
    <lineage>
        <taxon>Eukaryota</taxon>
        <taxon>Viridiplantae</taxon>
        <taxon>Streptophyta</taxon>
        <taxon>Embryophyta</taxon>
        <taxon>Tracheophyta</taxon>
        <taxon>Spermatophyta</taxon>
        <taxon>Magnoliopsida</taxon>
        <taxon>eudicotyledons</taxon>
        <taxon>Gunneridae</taxon>
        <taxon>Pentapetalae</taxon>
        <taxon>rosids</taxon>
        <taxon>fabids</taxon>
        <taxon>Rosales</taxon>
        <taxon>Cannabaceae</taxon>
        <taxon>Trema</taxon>
    </lineage>
</organism>
<dbReference type="InterPro" id="IPR044742">
    <property type="entry name" value="DEAD/DEAH_RhlB"/>
</dbReference>
<dbReference type="AlphaFoldDB" id="A0A2P5FAB9"/>
<protein>
    <submittedName>
        <fullName evidence="8">DNA helicase, ATP-dependent</fullName>
    </submittedName>
</protein>
<keyword evidence="9" id="KW-1185">Reference proteome</keyword>
<dbReference type="GO" id="GO:0003723">
    <property type="term" value="F:RNA binding"/>
    <property type="evidence" value="ECO:0007669"/>
    <property type="project" value="UniProtKB-KW"/>
</dbReference>
<dbReference type="CDD" id="cd00268">
    <property type="entry name" value="DEADc"/>
    <property type="match status" value="1"/>
</dbReference>
<sequence length="300" mass="32943">MGRKLREPLAPETPNDPEIRAEKKKTKDPSFKEENHHSPKRKLQESEDQDYSDSKEREKKKKKKKHKKGDENEKQSEEKEEEPKRAVVNGGGGGGGAEEDGSVKEGLVVVTGKDVEEAKYAPLKSFKESKLPSEVLRCCQNFESPSLIQARSWPFLLDGRDFIGIAATGSGKTLAFGVPAIMHILTKRKGKFSKGRNPLCLVLSPTRELAQQISDVLCEAGKPCGVISVCLYGGTSKGPQISSLKSGVDIVIGTPGRLKDLIEMGVCCLKEKFATYWVRRVQACQEDRVVNSCEGLEGIG</sequence>
<evidence type="ECO:0000259" key="7">
    <source>
        <dbReference type="PROSITE" id="PS51192"/>
    </source>
</evidence>
<dbReference type="SUPFAM" id="SSF52540">
    <property type="entry name" value="P-loop containing nucleoside triphosphate hydrolases"/>
    <property type="match status" value="1"/>
</dbReference>
<dbReference type="GO" id="GO:0016787">
    <property type="term" value="F:hydrolase activity"/>
    <property type="evidence" value="ECO:0007669"/>
    <property type="project" value="UniProtKB-KW"/>
</dbReference>
<dbReference type="OrthoDB" id="1936911at2759"/>
<dbReference type="Pfam" id="PF00270">
    <property type="entry name" value="DEAD"/>
    <property type="match status" value="1"/>
</dbReference>
<dbReference type="Gene3D" id="3.40.50.300">
    <property type="entry name" value="P-loop containing nucleotide triphosphate hydrolases"/>
    <property type="match status" value="1"/>
</dbReference>
<dbReference type="EMBL" id="JXTC01000049">
    <property type="protein sequence ID" value="PON94734.1"/>
    <property type="molecule type" value="Genomic_DNA"/>
</dbReference>
<dbReference type="InParanoid" id="A0A2P5FAB9"/>
<keyword evidence="4" id="KW-0067">ATP-binding</keyword>
<evidence type="ECO:0000256" key="3">
    <source>
        <dbReference type="ARBA" id="ARBA00022806"/>
    </source>
</evidence>
<feature type="domain" description="Helicase ATP-binding" evidence="7">
    <location>
        <begin position="153"/>
        <end position="263"/>
    </location>
</feature>
<dbReference type="SMART" id="SM00487">
    <property type="entry name" value="DEXDc"/>
    <property type="match status" value="1"/>
</dbReference>
<feature type="compositionally biased region" description="Basic residues" evidence="6">
    <location>
        <begin position="58"/>
        <end position="67"/>
    </location>
</feature>
<accession>A0A2P5FAB9</accession>
<evidence type="ECO:0000256" key="6">
    <source>
        <dbReference type="SAM" id="MobiDB-lite"/>
    </source>
</evidence>
<dbReference type="PANTHER" id="PTHR47958">
    <property type="entry name" value="ATP-DEPENDENT RNA HELICASE DBP3"/>
    <property type="match status" value="1"/>
</dbReference>
<feature type="compositionally biased region" description="Basic and acidic residues" evidence="6">
    <location>
        <begin position="17"/>
        <end position="45"/>
    </location>
</feature>
<evidence type="ECO:0000256" key="4">
    <source>
        <dbReference type="ARBA" id="ARBA00022840"/>
    </source>
</evidence>
<dbReference type="STRING" id="63057.A0A2P5FAB9"/>
<dbReference type="Proteomes" id="UP000237000">
    <property type="component" value="Unassembled WGS sequence"/>
</dbReference>
<evidence type="ECO:0000256" key="5">
    <source>
        <dbReference type="ARBA" id="ARBA00022884"/>
    </source>
</evidence>
<evidence type="ECO:0000256" key="1">
    <source>
        <dbReference type="ARBA" id="ARBA00022741"/>
    </source>
</evidence>